<proteinExistence type="predicted"/>
<dbReference type="EMBL" id="JADILV010000058">
    <property type="protein sequence ID" value="MBO8484121.1"/>
    <property type="molecule type" value="Genomic_DNA"/>
</dbReference>
<organism evidence="2 3">
    <name type="scientific">Candidatus Cryptobacteroides avicola</name>
    <dbReference type="NCBI Taxonomy" id="2840757"/>
    <lineage>
        <taxon>Bacteria</taxon>
        <taxon>Pseudomonadati</taxon>
        <taxon>Bacteroidota</taxon>
        <taxon>Bacteroidia</taxon>
        <taxon>Bacteroidales</taxon>
        <taxon>Candidatus Cryptobacteroides</taxon>
    </lineage>
</organism>
<dbReference type="Pfam" id="PF13201">
    <property type="entry name" value="PCMD"/>
    <property type="match status" value="1"/>
</dbReference>
<comment type="caution">
    <text evidence="2">The sequence shown here is derived from an EMBL/GenBank/DDBJ whole genome shotgun (WGS) entry which is preliminary data.</text>
</comment>
<dbReference type="Proteomes" id="UP000725002">
    <property type="component" value="Unassembled WGS sequence"/>
</dbReference>
<dbReference type="Gene3D" id="2.60.40.10">
    <property type="entry name" value="Immunoglobulins"/>
    <property type="match status" value="1"/>
</dbReference>
<dbReference type="InterPro" id="IPR013783">
    <property type="entry name" value="Ig-like_fold"/>
</dbReference>
<evidence type="ECO:0000313" key="3">
    <source>
        <dbReference type="Proteomes" id="UP000725002"/>
    </source>
</evidence>
<evidence type="ECO:0000313" key="2">
    <source>
        <dbReference type="EMBL" id="MBO8484121.1"/>
    </source>
</evidence>
<dbReference type="InterPro" id="IPR038653">
    <property type="entry name" value="Put_CMD_sf"/>
</dbReference>
<dbReference type="InterPro" id="IPR027840">
    <property type="entry name" value="DUF4493"/>
</dbReference>
<dbReference type="Pfam" id="PF14900">
    <property type="entry name" value="DUF4493"/>
    <property type="match status" value="1"/>
</dbReference>
<sequence>MKHIIYFFVSVLVILSAGACKKTDVDDKGYGYLYVSLDKDLSEDIVFKSTPEEFGMTFALDVINSAGTVCGHVDDYTSLAESPMTLPAVSFDYTAVAYSGTDGAAAFDAPFYSGSAKFKIAKDEMSNINIACSLANVKVTAEFSDDIKKNFSRYQLTVTNGAGTLVFDSAGEAPTVDKTGYFSATGTLSWTLELVNKDGEKYTASDTYSDVKARQYYNLSFSLEKEDEFGGGAFTIILNDSMDEKEYDLVLDFGDETKPEMTADFDYSEPVYITAGDASKKTLSLTSEDGFKSIVLEYTDPRTKETVSCELVGASTEVLGTLAGNGVIVASVPEGSKSVSVDISSYAGSLAIGESFFDVFMVDVNNVFDEERITFNVQSPVDVEAVSANAWARFATVEAKWFPASQPEGISFQYRKDTDSQWIDFDGSVSINSASRTYSAEIRGLEPKTMYRFRAVTAEDKETKELSFTTEAEGVIHNMSFDSWYKPDGSNAWYPNLDLSEANYVWDSANKGTSDLFIGSVTPTTPESDLVAVAGEGKKAVKLVSSTALGQFAAGNLYTGKFDKVSGLGAELDWGVPFVSRPLALTGYYMYIPKIIDKGTHNNMTGKTDIGQIQILLTDWNYPFHINTSKGTFVDFQGDPAIIAYGSFETSETMEKYQQFTIKLDYRDVTRTPKYIVIVAAASKYGDYFTGGVGSTLYLDEFEFIYDPDELDKK</sequence>
<dbReference type="AlphaFoldDB" id="A0A940IIS7"/>
<dbReference type="InterPro" id="IPR025112">
    <property type="entry name" value="PCMD"/>
</dbReference>
<reference evidence="2" key="2">
    <citation type="journal article" date="2021" name="PeerJ">
        <title>Extensive microbial diversity within the chicken gut microbiome revealed by metagenomics and culture.</title>
        <authorList>
            <person name="Gilroy R."/>
            <person name="Ravi A."/>
            <person name="Getino M."/>
            <person name="Pursley I."/>
            <person name="Horton D.L."/>
            <person name="Alikhan N.F."/>
            <person name="Baker D."/>
            <person name="Gharbi K."/>
            <person name="Hall N."/>
            <person name="Watson M."/>
            <person name="Adriaenssens E.M."/>
            <person name="Foster-Nyarko E."/>
            <person name="Jarju S."/>
            <person name="Secka A."/>
            <person name="Antonio M."/>
            <person name="Oren A."/>
            <person name="Chaudhuri R.R."/>
            <person name="La Ragione R."/>
            <person name="Hildebrand F."/>
            <person name="Pallen M.J."/>
        </authorList>
    </citation>
    <scope>NUCLEOTIDE SEQUENCE</scope>
    <source>
        <strain evidence="2">G3-8215</strain>
    </source>
</reference>
<dbReference type="Gene3D" id="2.60.120.890">
    <property type="entry name" value="BT2081, beta-jelly-roll domain"/>
    <property type="match status" value="1"/>
</dbReference>
<feature type="domain" description="Putative carbohydrate metabolism" evidence="1">
    <location>
        <begin position="481"/>
        <end position="704"/>
    </location>
</feature>
<evidence type="ECO:0000259" key="1">
    <source>
        <dbReference type="Pfam" id="PF13201"/>
    </source>
</evidence>
<accession>A0A940IIS7</accession>
<name>A0A940IIS7_9BACT</name>
<protein>
    <submittedName>
        <fullName evidence="2">PCMD domain-containing protein</fullName>
    </submittedName>
</protein>
<gene>
    <name evidence="2" type="ORF">IAB75_08430</name>
</gene>
<dbReference type="InterPro" id="IPR003961">
    <property type="entry name" value="FN3_dom"/>
</dbReference>
<dbReference type="PROSITE" id="PS51257">
    <property type="entry name" value="PROKAR_LIPOPROTEIN"/>
    <property type="match status" value="1"/>
</dbReference>
<reference evidence="2" key="1">
    <citation type="submission" date="2020-10" db="EMBL/GenBank/DDBJ databases">
        <authorList>
            <person name="Gilroy R."/>
        </authorList>
    </citation>
    <scope>NUCLEOTIDE SEQUENCE</scope>
    <source>
        <strain evidence="2">G3-8215</strain>
    </source>
</reference>
<dbReference type="CDD" id="cd00063">
    <property type="entry name" value="FN3"/>
    <property type="match status" value="1"/>
</dbReference>